<organism evidence="2 3">
    <name type="scientific">Pseudaquabacterium inlustre</name>
    <dbReference type="NCBI Taxonomy" id="2984192"/>
    <lineage>
        <taxon>Bacteria</taxon>
        <taxon>Pseudomonadati</taxon>
        <taxon>Pseudomonadota</taxon>
        <taxon>Betaproteobacteria</taxon>
        <taxon>Burkholderiales</taxon>
        <taxon>Sphaerotilaceae</taxon>
        <taxon>Pseudaquabacterium</taxon>
    </lineage>
</organism>
<protein>
    <submittedName>
        <fullName evidence="2">Uncharacterized protein</fullName>
    </submittedName>
</protein>
<evidence type="ECO:0000313" key="3">
    <source>
        <dbReference type="Proteomes" id="UP001365405"/>
    </source>
</evidence>
<name>A0ABU9CEC0_9BURK</name>
<accession>A0ABU9CEC0</accession>
<evidence type="ECO:0000313" key="2">
    <source>
        <dbReference type="EMBL" id="MEK8050217.1"/>
    </source>
</evidence>
<dbReference type="RefSeq" id="WP_341409902.1">
    <property type="nucleotide sequence ID" value="NZ_JBBUTH010000004.1"/>
</dbReference>
<gene>
    <name evidence="2" type="ORF">AACH10_08200</name>
</gene>
<feature type="region of interest" description="Disordered" evidence="1">
    <location>
        <begin position="369"/>
        <end position="401"/>
    </location>
</feature>
<comment type="caution">
    <text evidence="2">The sequence shown here is derived from an EMBL/GenBank/DDBJ whole genome shotgun (WGS) entry which is preliminary data.</text>
</comment>
<evidence type="ECO:0000256" key="1">
    <source>
        <dbReference type="SAM" id="MobiDB-lite"/>
    </source>
</evidence>
<reference evidence="2 3" key="1">
    <citation type="submission" date="2024-04" db="EMBL/GenBank/DDBJ databases">
        <title>Novel species of the genus Ideonella isolated from streams.</title>
        <authorList>
            <person name="Lu H."/>
        </authorList>
    </citation>
    <scope>NUCLEOTIDE SEQUENCE [LARGE SCALE GENOMIC DNA]</scope>
    <source>
        <strain evidence="2 3">DXS22W</strain>
    </source>
</reference>
<dbReference type="Proteomes" id="UP001365405">
    <property type="component" value="Unassembled WGS sequence"/>
</dbReference>
<keyword evidence="3" id="KW-1185">Reference proteome</keyword>
<dbReference type="EMBL" id="JBBUTH010000004">
    <property type="protein sequence ID" value="MEK8050217.1"/>
    <property type="molecule type" value="Genomic_DNA"/>
</dbReference>
<sequence>MSSPRFLRTPRAPRLPAALTHPMPRLRHAACGLLAATTLLPVLLPGAQAAAPGGERRIRLSLQIEQQREAGIAVIGGSGRQSLNQRLEYALTLVSDGVPATHNPLDPDDTARQLARAQARQQKVDAALARQGGARAGMAAAPDLAALQAQAQQLLARCGQNQDCLMREAAAMQAQMLGGAGPAGAGAGAGRPGGTLSATQTAALQTYAAESRACDKRHPEGAARRACLDDARRRAGGTPDASDHDDDIVPTPYLHFQAPAACEVRAHVRLSDTRRGQTADVQGMRPFEITRQADDTRPPLSECGRQMAVLDTRSGKLWLGSGLPLPAANVAFRYRHGSTVTQQGDEVQNLDWHEATTWLQGRLQQLTRSGSDSVTLPAGPATGSSNGSETRPGTPAQPDGQTRLQLRWTVEGL</sequence>
<feature type="compositionally biased region" description="Polar residues" evidence="1">
    <location>
        <begin position="382"/>
        <end position="391"/>
    </location>
</feature>
<proteinExistence type="predicted"/>